<proteinExistence type="inferred from homology"/>
<evidence type="ECO:0000256" key="9">
    <source>
        <dbReference type="HAMAP-Rule" id="MF_00115"/>
    </source>
</evidence>
<dbReference type="Pfam" id="PF01741">
    <property type="entry name" value="MscL"/>
    <property type="match status" value="1"/>
</dbReference>
<comment type="caution">
    <text evidence="11">The sequence shown here is derived from an EMBL/GenBank/DDBJ whole genome shotgun (WGS) entry which is preliminary data.</text>
</comment>
<evidence type="ECO:0000256" key="5">
    <source>
        <dbReference type="ARBA" id="ARBA00022989"/>
    </source>
</evidence>
<dbReference type="PANTHER" id="PTHR30266:SF2">
    <property type="entry name" value="LARGE-CONDUCTANCE MECHANOSENSITIVE CHANNEL"/>
    <property type="match status" value="1"/>
</dbReference>
<evidence type="ECO:0000256" key="6">
    <source>
        <dbReference type="ARBA" id="ARBA00023065"/>
    </source>
</evidence>
<keyword evidence="5 9" id="KW-1133">Transmembrane helix</keyword>
<dbReference type="OrthoDB" id="9810350at2"/>
<keyword evidence="12" id="KW-1185">Reference proteome</keyword>
<dbReference type="SUPFAM" id="SSF81330">
    <property type="entry name" value="Gated mechanosensitive channel"/>
    <property type="match status" value="1"/>
</dbReference>
<feature type="transmembrane region" description="Helical" evidence="9">
    <location>
        <begin position="69"/>
        <end position="94"/>
    </location>
</feature>
<dbReference type="GO" id="GO:0005886">
    <property type="term" value="C:plasma membrane"/>
    <property type="evidence" value="ECO:0007669"/>
    <property type="project" value="UniProtKB-SubCell"/>
</dbReference>
<accession>A0A5C4U6T2</accession>
<dbReference type="InterPro" id="IPR036019">
    <property type="entry name" value="MscL_channel"/>
</dbReference>
<keyword evidence="3 9" id="KW-1003">Cell membrane</keyword>
<comment type="subunit">
    <text evidence="9">Homopentamer.</text>
</comment>
<comment type="subcellular location">
    <subcellularLocation>
        <location evidence="9">Cell membrane</location>
        <topology evidence="9">Multi-pass membrane protein</topology>
    </subcellularLocation>
    <subcellularLocation>
        <location evidence="1">Membrane</location>
        <topology evidence="1">Multi-pass membrane protein</topology>
    </subcellularLocation>
</comment>
<dbReference type="AlphaFoldDB" id="A0A5C4U6T2"/>
<dbReference type="HAMAP" id="MF_00115">
    <property type="entry name" value="MscL"/>
    <property type="match status" value="1"/>
</dbReference>
<evidence type="ECO:0000256" key="1">
    <source>
        <dbReference type="ARBA" id="ARBA00004141"/>
    </source>
</evidence>
<feature type="region of interest" description="Disordered" evidence="10">
    <location>
        <begin position="128"/>
        <end position="161"/>
    </location>
</feature>
<evidence type="ECO:0000313" key="11">
    <source>
        <dbReference type="EMBL" id="TNM00572.1"/>
    </source>
</evidence>
<keyword evidence="6 9" id="KW-0406">Ion transport</keyword>
<keyword evidence="4 9" id="KW-0812">Transmembrane</keyword>
<keyword evidence="7 9" id="KW-0472">Membrane</keyword>
<keyword evidence="2 9" id="KW-0813">Transport</keyword>
<keyword evidence="8 9" id="KW-0407">Ion channel</keyword>
<sequence>MLTGFKEFIMRGNVIQLAVGVVIGSAFTAIVTSITKSVIYPIIAAFGEPSAPGLGFHLRSGNPATFVDLSAVITAVINFFLVAAVVYFIIVLPMNKLVEAQKRRAGVDEESADPTETELLAEIRDLLASQATPQQERKAAEAEARRTAESTETPGSTRVAE</sequence>
<evidence type="ECO:0000256" key="10">
    <source>
        <dbReference type="SAM" id="MobiDB-lite"/>
    </source>
</evidence>
<evidence type="ECO:0000256" key="4">
    <source>
        <dbReference type="ARBA" id="ARBA00022692"/>
    </source>
</evidence>
<evidence type="ECO:0000256" key="8">
    <source>
        <dbReference type="ARBA" id="ARBA00023303"/>
    </source>
</evidence>
<dbReference type="RefSeq" id="WP_139464571.1">
    <property type="nucleotide sequence ID" value="NZ_VDHJ01000001.1"/>
</dbReference>
<dbReference type="PRINTS" id="PR01264">
    <property type="entry name" value="MECHCHANNEL"/>
</dbReference>
<comment type="similarity">
    <text evidence="9">Belongs to the MscL family.</text>
</comment>
<organism evidence="11 12">
    <name type="scientific">Corynebacterium tapiri</name>
    <dbReference type="NCBI Taxonomy" id="1448266"/>
    <lineage>
        <taxon>Bacteria</taxon>
        <taxon>Bacillati</taxon>
        <taxon>Actinomycetota</taxon>
        <taxon>Actinomycetes</taxon>
        <taxon>Mycobacteriales</taxon>
        <taxon>Corynebacteriaceae</taxon>
        <taxon>Corynebacterium</taxon>
    </lineage>
</organism>
<feature type="compositionally biased region" description="Basic and acidic residues" evidence="10">
    <location>
        <begin position="135"/>
        <end position="149"/>
    </location>
</feature>
<dbReference type="GO" id="GO:0008381">
    <property type="term" value="F:mechanosensitive monoatomic ion channel activity"/>
    <property type="evidence" value="ECO:0007669"/>
    <property type="project" value="UniProtKB-UniRule"/>
</dbReference>
<dbReference type="Gene3D" id="1.10.1200.120">
    <property type="entry name" value="Large-conductance mechanosensitive channel, MscL, domain 1"/>
    <property type="match status" value="1"/>
</dbReference>
<dbReference type="InterPro" id="IPR001185">
    <property type="entry name" value="MS_channel"/>
</dbReference>
<gene>
    <name evidence="9 11" type="primary">mscL</name>
    <name evidence="11" type="ORF">FHE74_00285</name>
</gene>
<evidence type="ECO:0000313" key="12">
    <source>
        <dbReference type="Proteomes" id="UP000312032"/>
    </source>
</evidence>
<comment type="function">
    <text evidence="9">Channel that opens in response to stretch forces in the membrane lipid bilayer. May participate in the regulation of osmotic pressure changes within the cell.</text>
</comment>
<dbReference type="InterPro" id="IPR037673">
    <property type="entry name" value="MSC/AndL"/>
</dbReference>
<reference evidence="11 12" key="1">
    <citation type="submission" date="2019-06" db="EMBL/GenBank/DDBJ databases">
        <authorList>
            <person name="Li J."/>
        </authorList>
    </citation>
    <scope>NUCLEOTIDE SEQUENCE [LARGE SCALE GENOMIC DNA]</scope>
    <source>
        <strain evidence="11 12">LMG 28165</strain>
    </source>
</reference>
<name>A0A5C4U6T2_9CORY</name>
<dbReference type="PANTHER" id="PTHR30266">
    <property type="entry name" value="MECHANOSENSITIVE CHANNEL MSCL"/>
    <property type="match status" value="1"/>
</dbReference>
<evidence type="ECO:0000256" key="2">
    <source>
        <dbReference type="ARBA" id="ARBA00022448"/>
    </source>
</evidence>
<evidence type="ECO:0000256" key="3">
    <source>
        <dbReference type="ARBA" id="ARBA00022475"/>
    </source>
</evidence>
<protein>
    <recommendedName>
        <fullName evidence="9">Large-conductance mechanosensitive channel</fullName>
    </recommendedName>
</protein>
<dbReference type="EMBL" id="VDHJ01000001">
    <property type="protein sequence ID" value="TNM00572.1"/>
    <property type="molecule type" value="Genomic_DNA"/>
</dbReference>
<feature type="transmembrane region" description="Helical" evidence="9">
    <location>
        <begin position="12"/>
        <end position="31"/>
    </location>
</feature>
<evidence type="ECO:0000256" key="7">
    <source>
        <dbReference type="ARBA" id="ARBA00023136"/>
    </source>
</evidence>
<dbReference type="NCBIfam" id="TIGR00220">
    <property type="entry name" value="mscL"/>
    <property type="match status" value="1"/>
</dbReference>
<dbReference type="Proteomes" id="UP000312032">
    <property type="component" value="Unassembled WGS sequence"/>
</dbReference>